<dbReference type="RefSeq" id="WP_370878445.1">
    <property type="nucleotide sequence ID" value="NZ_JAUSVF010000001.1"/>
</dbReference>
<dbReference type="CDD" id="cd03392">
    <property type="entry name" value="PAP2_like_2"/>
    <property type="match status" value="1"/>
</dbReference>
<feature type="transmembrane region" description="Helical" evidence="1">
    <location>
        <begin position="151"/>
        <end position="169"/>
    </location>
</feature>
<protein>
    <submittedName>
        <fullName evidence="3">Undecaprenyl-diphosphatase</fullName>
        <ecNumber evidence="3">3.6.1.27</ecNumber>
    </submittedName>
</protein>
<feature type="domain" description="Phosphatidic acid phosphatase type 2/haloperoxidase" evidence="2">
    <location>
        <begin position="109"/>
        <end position="223"/>
    </location>
</feature>
<dbReference type="Gene3D" id="1.20.144.10">
    <property type="entry name" value="Phosphatidic acid phosphatase type 2/haloperoxidase"/>
    <property type="match status" value="2"/>
</dbReference>
<keyword evidence="3" id="KW-0378">Hydrolase</keyword>
<dbReference type="Proteomes" id="UP001230207">
    <property type="component" value="Unassembled WGS sequence"/>
</dbReference>
<dbReference type="InterPro" id="IPR036938">
    <property type="entry name" value="PAP2/HPO_sf"/>
</dbReference>
<dbReference type="SMART" id="SM00014">
    <property type="entry name" value="acidPPc"/>
    <property type="match status" value="1"/>
</dbReference>
<name>A0ABU0BL44_9HYPH</name>
<keyword evidence="1" id="KW-0472">Membrane</keyword>
<feature type="transmembrane region" description="Helical" evidence="1">
    <location>
        <begin position="21"/>
        <end position="40"/>
    </location>
</feature>
<gene>
    <name evidence="3" type="ORF">QO002_000597</name>
</gene>
<evidence type="ECO:0000313" key="3">
    <source>
        <dbReference type="EMBL" id="MDQ0318459.1"/>
    </source>
</evidence>
<keyword evidence="1" id="KW-0812">Transmembrane</keyword>
<dbReference type="EC" id="3.6.1.27" evidence="3"/>
<reference evidence="3 4" key="1">
    <citation type="submission" date="2023-07" db="EMBL/GenBank/DDBJ databases">
        <title>Genomic Encyclopedia of Type Strains, Phase IV (KMG-IV): sequencing the most valuable type-strain genomes for metagenomic binning, comparative biology and taxonomic classification.</title>
        <authorList>
            <person name="Goeker M."/>
        </authorList>
    </citation>
    <scope>NUCLEOTIDE SEQUENCE [LARGE SCALE GENOMIC DNA]</scope>
    <source>
        <strain evidence="3 4">DSM 1112</strain>
    </source>
</reference>
<evidence type="ECO:0000259" key="2">
    <source>
        <dbReference type="SMART" id="SM00014"/>
    </source>
</evidence>
<dbReference type="SUPFAM" id="SSF48317">
    <property type="entry name" value="Acid phosphatase/Vanadium-dependent haloperoxidase"/>
    <property type="match status" value="1"/>
</dbReference>
<keyword evidence="4" id="KW-1185">Reference proteome</keyword>
<dbReference type="PANTHER" id="PTHR14969">
    <property type="entry name" value="SPHINGOSINE-1-PHOSPHATE PHOSPHOHYDROLASE"/>
    <property type="match status" value="1"/>
</dbReference>
<feature type="transmembrane region" description="Helical" evidence="1">
    <location>
        <begin position="208"/>
        <end position="230"/>
    </location>
</feature>
<comment type="caution">
    <text evidence="3">The sequence shown here is derived from an EMBL/GenBank/DDBJ whole genome shotgun (WGS) entry which is preliminary data.</text>
</comment>
<keyword evidence="1" id="KW-1133">Transmembrane helix</keyword>
<evidence type="ECO:0000313" key="4">
    <source>
        <dbReference type="Proteomes" id="UP001230207"/>
    </source>
</evidence>
<proteinExistence type="predicted"/>
<organism evidence="3 4">
    <name type="scientific">Pararhizobium capsulatum DSM 1112</name>
    <dbReference type="NCBI Taxonomy" id="1121113"/>
    <lineage>
        <taxon>Bacteria</taxon>
        <taxon>Pseudomonadati</taxon>
        <taxon>Pseudomonadota</taxon>
        <taxon>Alphaproteobacteria</taxon>
        <taxon>Hyphomicrobiales</taxon>
        <taxon>Rhizobiaceae</taxon>
        <taxon>Rhizobium/Agrobacterium group</taxon>
        <taxon>Pararhizobium</taxon>
    </lineage>
</organism>
<dbReference type="InterPro" id="IPR000326">
    <property type="entry name" value="PAP2/HPO"/>
</dbReference>
<accession>A0ABU0BL44</accession>
<feature type="transmembrane region" description="Helical" evidence="1">
    <location>
        <begin position="81"/>
        <end position="102"/>
    </location>
</feature>
<dbReference type="GO" id="GO:0050380">
    <property type="term" value="F:undecaprenyl-diphosphatase activity"/>
    <property type="evidence" value="ECO:0007669"/>
    <property type="project" value="UniProtKB-EC"/>
</dbReference>
<dbReference type="Pfam" id="PF01569">
    <property type="entry name" value="PAP2"/>
    <property type="match status" value="1"/>
</dbReference>
<dbReference type="PANTHER" id="PTHR14969:SF13">
    <property type="entry name" value="AT30094P"/>
    <property type="match status" value="1"/>
</dbReference>
<dbReference type="EMBL" id="JAUSVF010000001">
    <property type="protein sequence ID" value="MDQ0318459.1"/>
    <property type="molecule type" value="Genomic_DNA"/>
</dbReference>
<feature type="transmembrane region" description="Helical" evidence="1">
    <location>
        <begin position="109"/>
        <end position="131"/>
    </location>
</feature>
<sequence>MLHPLTLIKPLIARLRSIEPWLLMMFGLVSAGGFLFLQLASEVTEGDTRGFDEEILLSLRRANDLSVPIGPGWLTHSVDDITSLGGTTVLTLITLVTVFYLLIIRQRRLGIFVLLGVLGGWGISTLLKLGIARPRPEIVPHLVDVHDLSFPSGHAMLSAVTYLTLGALLSRLQLRRSARIYIICIAVLLTLLIGMSRVYLGVHYPTDVLGGWCAGTVWATLCWIVARTLVFGTESREKEELHESR</sequence>
<evidence type="ECO:0000256" key="1">
    <source>
        <dbReference type="SAM" id="Phobius"/>
    </source>
</evidence>
<feature type="transmembrane region" description="Helical" evidence="1">
    <location>
        <begin position="181"/>
        <end position="202"/>
    </location>
</feature>